<dbReference type="Proteomes" id="UP000184513">
    <property type="component" value="Unassembled WGS sequence"/>
</dbReference>
<dbReference type="STRING" id="388280.SAMN04488057_1198"/>
<accession>A0A1M7QJ81</accession>
<organism evidence="1 2">
    <name type="scientific">Cyclobacterium lianum</name>
    <dbReference type="NCBI Taxonomy" id="388280"/>
    <lineage>
        <taxon>Bacteria</taxon>
        <taxon>Pseudomonadati</taxon>
        <taxon>Bacteroidota</taxon>
        <taxon>Cytophagia</taxon>
        <taxon>Cytophagales</taxon>
        <taxon>Cyclobacteriaceae</taxon>
        <taxon>Cyclobacterium</taxon>
    </lineage>
</organism>
<proteinExistence type="predicted"/>
<name>A0A1M7QJ81_9BACT</name>
<reference evidence="1 2" key="1">
    <citation type="submission" date="2016-11" db="EMBL/GenBank/DDBJ databases">
        <authorList>
            <person name="Jaros S."/>
            <person name="Januszkiewicz K."/>
            <person name="Wedrychowicz H."/>
        </authorList>
    </citation>
    <scope>NUCLEOTIDE SEQUENCE [LARGE SCALE GENOMIC DNA]</scope>
    <source>
        <strain evidence="1 2">CGMCC 1.6102</strain>
    </source>
</reference>
<keyword evidence="2" id="KW-1185">Reference proteome</keyword>
<sequence>MDPVITNSFLATLLLFSSYLAGFNGEITRQHALYASIGYKKVKEKQRPAFHLENDYPMNLVIQEPAQWDLDVEGFSPAYFDKVRKAIAVNTVEQPTDQWSAATSVFALPSGTYNIRFISLLESDGECSYRLKIGGKKVMDFQNPRIYGKEIEEYVPHQEVADGIVIEKGTEVRVEFLPHSNGLVPEGEGFGFARARWKSNIEFVPTEEE</sequence>
<evidence type="ECO:0008006" key="3">
    <source>
        <dbReference type="Google" id="ProtNLM"/>
    </source>
</evidence>
<gene>
    <name evidence="1" type="ORF">SAMN04488057_1198</name>
</gene>
<protein>
    <recommendedName>
        <fullName evidence="3">PA14 domain-containing protein</fullName>
    </recommendedName>
</protein>
<dbReference type="AlphaFoldDB" id="A0A1M7QJ81"/>
<evidence type="ECO:0000313" key="2">
    <source>
        <dbReference type="Proteomes" id="UP000184513"/>
    </source>
</evidence>
<evidence type="ECO:0000313" key="1">
    <source>
        <dbReference type="EMBL" id="SHN31293.1"/>
    </source>
</evidence>
<dbReference type="OrthoDB" id="7403807at2"/>
<dbReference type="EMBL" id="FRCY01000019">
    <property type="protein sequence ID" value="SHN31293.1"/>
    <property type="molecule type" value="Genomic_DNA"/>
</dbReference>